<protein>
    <submittedName>
        <fullName evidence="1">Uncharacterized protein</fullName>
    </submittedName>
</protein>
<gene>
    <name evidence="1" type="ORF">TRSC58_04082</name>
</gene>
<dbReference type="VEuPathDB" id="TriTrypDB:TRSC58_04082"/>
<keyword evidence="2" id="KW-1185">Reference proteome</keyword>
<evidence type="ECO:0000313" key="1">
    <source>
        <dbReference type="EMBL" id="ESL08219.1"/>
    </source>
</evidence>
<accession>A0A061IZU5</accession>
<organism evidence="1 2">
    <name type="scientific">Trypanosoma rangeli SC58</name>
    <dbReference type="NCBI Taxonomy" id="429131"/>
    <lineage>
        <taxon>Eukaryota</taxon>
        <taxon>Discoba</taxon>
        <taxon>Euglenozoa</taxon>
        <taxon>Kinetoplastea</taxon>
        <taxon>Metakinetoplastina</taxon>
        <taxon>Trypanosomatida</taxon>
        <taxon>Trypanosomatidae</taxon>
        <taxon>Trypanosoma</taxon>
        <taxon>Herpetosoma</taxon>
    </lineage>
</organism>
<name>A0A061IZU5_TRYRA</name>
<reference evidence="1 2" key="1">
    <citation type="submission" date="2013-07" db="EMBL/GenBank/DDBJ databases">
        <authorList>
            <person name="Stoco P.H."/>
            <person name="Wagner G."/>
            <person name="Gerber A."/>
            <person name="Zaha A."/>
            <person name="Thompson C."/>
            <person name="Bartholomeu D.C."/>
            <person name="Luckemeyer D.D."/>
            <person name="Bahia D."/>
            <person name="Loreto E."/>
            <person name="Prestes E.B."/>
            <person name="Lima F.M."/>
            <person name="Rodrigues-Luiz G."/>
            <person name="Vallejo G.A."/>
            <person name="Filho J.F."/>
            <person name="Monteiro K.M."/>
            <person name="Tyler K.M."/>
            <person name="de Almeida L.G."/>
            <person name="Ortiz M.F."/>
            <person name="Siervo M.A."/>
            <person name="de Moraes M.H."/>
            <person name="Cunha O.L."/>
            <person name="Mendonca-Neto R."/>
            <person name="Silva R."/>
            <person name="Teixeira S.M."/>
            <person name="Murta S.M."/>
            <person name="Sincero T.C."/>
            <person name="Mendes T.A."/>
            <person name="Urmenyi T.P."/>
            <person name="Silva V.G."/>
            <person name="da Rocha W.D."/>
            <person name="Andersson B."/>
            <person name="Romanha A.J."/>
            <person name="Steindel M."/>
            <person name="de Vasconcelos A.T."/>
            <person name="Grisard E.C."/>
        </authorList>
    </citation>
    <scope>NUCLEOTIDE SEQUENCE [LARGE SCALE GENOMIC DNA]</scope>
    <source>
        <strain evidence="1 2">SC58</strain>
    </source>
</reference>
<dbReference type="EMBL" id="AUPL01004082">
    <property type="protein sequence ID" value="ESL08219.1"/>
    <property type="molecule type" value="Genomic_DNA"/>
</dbReference>
<proteinExistence type="predicted"/>
<evidence type="ECO:0000313" key="2">
    <source>
        <dbReference type="Proteomes" id="UP000031737"/>
    </source>
</evidence>
<sequence>MSEHLLGQFRDVMVLQPSGKAVDNRGNSLVVVENHARAVASAFTTSPFMEAVEDVANNEDDERELLRLLDELNHRMHQGDNADDALGPPPGSFVVEEKDVPTLHAGHAAPPVYSPPVPTGGSPFLYAASASHAVKPPPPSFAEAVATSPSISAVPMELSPLAAHYVPPMTAVQQEPILLRNAHGVFMLRPIPKPTPPYTPPSLASSVSPPPRYALPTEAHPQSQPYFLGSSMAQVGGLAEGHPAKNSVGTPYDASHSMNSALGGSHILGGSSAGTYTYISTSVKSKPTGHKPPPPPYPS</sequence>
<comment type="caution">
    <text evidence="1">The sequence shown here is derived from an EMBL/GenBank/DDBJ whole genome shotgun (WGS) entry which is preliminary data.</text>
</comment>
<dbReference type="OrthoDB" id="273454at2759"/>
<dbReference type="Proteomes" id="UP000031737">
    <property type="component" value="Unassembled WGS sequence"/>
</dbReference>
<dbReference type="AlphaFoldDB" id="A0A061IZU5"/>